<gene>
    <name evidence="4" type="ORF">PROQFM164_S09g000030</name>
</gene>
<feature type="region of interest" description="Disordered" evidence="1">
    <location>
        <begin position="73"/>
        <end position="98"/>
    </location>
</feature>
<dbReference type="STRING" id="1365484.W6QVG0"/>
<evidence type="ECO:0000256" key="2">
    <source>
        <dbReference type="SAM" id="Phobius"/>
    </source>
</evidence>
<keyword evidence="2" id="KW-1133">Transmembrane helix</keyword>
<reference evidence="4" key="1">
    <citation type="journal article" date="2014" name="Nat. Commun.">
        <title>Multiple recent horizontal transfers of a large genomic region in cheese making fungi.</title>
        <authorList>
            <person name="Cheeseman K."/>
            <person name="Ropars J."/>
            <person name="Renault P."/>
            <person name="Dupont J."/>
            <person name="Gouzy J."/>
            <person name="Branca A."/>
            <person name="Abraham A.L."/>
            <person name="Ceppi M."/>
            <person name="Conseiller E."/>
            <person name="Debuchy R."/>
            <person name="Malagnac F."/>
            <person name="Goarin A."/>
            <person name="Silar P."/>
            <person name="Lacoste S."/>
            <person name="Sallet E."/>
            <person name="Bensimon A."/>
            <person name="Giraud T."/>
            <person name="Brygoo Y."/>
        </authorList>
    </citation>
    <scope>NUCLEOTIDE SEQUENCE [LARGE SCALE GENOMIC DNA]</scope>
    <source>
        <strain evidence="4">FM164</strain>
    </source>
</reference>
<accession>W6QVG0</accession>
<proteinExistence type="predicted"/>
<keyword evidence="5" id="KW-1185">Reference proteome</keyword>
<organism evidence="4 5">
    <name type="scientific">Penicillium roqueforti (strain FM164)</name>
    <dbReference type="NCBI Taxonomy" id="1365484"/>
    <lineage>
        <taxon>Eukaryota</taxon>
        <taxon>Fungi</taxon>
        <taxon>Dikarya</taxon>
        <taxon>Ascomycota</taxon>
        <taxon>Pezizomycotina</taxon>
        <taxon>Eurotiomycetes</taxon>
        <taxon>Eurotiomycetidae</taxon>
        <taxon>Eurotiales</taxon>
        <taxon>Aspergillaceae</taxon>
        <taxon>Penicillium</taxon>
    </lineage>
</organism>
<evidence type="ECO:0000313" key="5">
    <source>
        <dbReference type="Proteomes" id="UP000030686"/>
    </source>
</evidence>
<evidence type="ECO:0000313" key="4">
    <source>
        <dbReference type="EMBL" id="CDM38114.1"/>
    </source>
</evidence>
<keyword evidence="2" id="KW-0472">Membrane</keyword>
<name>W6QVG0_PENRF</name>
<dbReference type="EMBL" id="HG792023">
    <property type="protein sequence ID" value="CDM38114.1"/>
    <property type="molecule type" value="Genomic_DNA"/>
</dbReference>
<sequence>MLALGIVLYALLTCFADLASLLGGATITSSYYNTVIAFGVLLWLLFIALVIFTSLAMCGVLVSDWAGYQSPRKEKGVGMNQTRAGPAHEVPTTEQSMA</sequence>
<dbReference type="OrthoDB" id="2117453at2759"/>
<protein>
    <submittedName>
        <fullName evidence="4">Uncharacterized protein</fullName>
    </submittedName>
</protein>
<feature type="chain" id="PRO_5004880516" evidence="3">
    <location>
        <begin position="17"/>
        <end position="98"/>
    </location>
</feature>
<keyword evidence="3" id="KW-0732">Signal</keyword>
<evidence type="ECO:0000256" key="3">
    <source>
        <dbReference type="SAM" id="SignalP"/>
    </source>
</evidence>
<feature type="signal peptide" evidence="3">
    <location>
        <begin position="1"/>
        <end position="16"/>
    </location>
</feature>
<evidence type="ECO:0000256" key="1">
    <source>
        <dbReference type="SAM" id="MobiDB-lite"/>
    </source>
</evidence>
<dbReference type="Proteomes" id="UP000030686">
    <property type="component" value="Unassembled WGS sequence"/>
</dbReference>
<feature type="transmembrane region" description="Helical" evidence="2">
    <location>
        <begin position="40"/>
        <end position="63"/>
    </location>
</feature>
<dbReference type="AlphaFoldDB" id="W6QVG0"/>
<keyword evidence="2" id="KW-0812">Transmembrane</keyword>